<evidence type="ECO:0000313" key="1">
    <source>
        <dbReference type="EMBL" id="GGM55623.1"/>
    </source>
</evidence>
<gene>
    <name evidence="1" type="ORF">GCM10012275_28440</name>
</gene>
<evidence type="ECO:0000313" key="2">
    <source>
        <dbReference type="Proteomes" id="UP000637578"/>
    </source>
</evidence>
<dbReference type="EMBL" id="BMMK01000011">
    <property type="protein sequence ID" value="GGM55623.1"/>
    <property type="molecule type" value="Genomic_DNA"/>
</dbReference>
<accession>A0A8J3CG46</accession>
<reference evidence="1" key="2">
    <citation type="submission" date="2020-09" db="EMBL/GenBank/DDBJ databases">
        <authorList>
            <person name="Sun Q."/>
            <person name="Zhou Y."/>
        </authorList>
    </citation>
    <scope>NUCLEOTIDE SEQUENCE</scope>
    <source>
        <strain evidence="1">CGMCC 4.5737</strain>
    </source>
</reference>
<comment type="caution">
    <text evidence="1">The sequence shown here is derived from an EMBL/GenBank/DDBJ whole genome shotgun (WGS) entry which is preliminary data.</text>
</comment>
<name>A0A8J3CG46_9PSEU</name>
<reference evidence="1" key="1">
    <citation type="journal article" date="2014" name="Int. J. Syst. Evol. Microbiol.">
        <title>Complete genome sequence of Corynebacterium casei LMG S-19264T (=DSM 44701T), isolated from a smear-ripened cheese.</title>
        <authorList>
            <consortium name="US DOE Joint Genome Institute (JGI-PGF)"/>
            <person name="Walter F."/>
            <person name="Albersmeier A."/>
            <person name="Kalinowski J."/>
            <person name="Ruckert C."/>
        </authorList>
    </citation>
    <scope>NUCLEOTIDE SEQUENCE</scope>
    <source>
        <strain evidence="1">CGMCC 4.5737</strain>
    </source>
</reference>
<keyword evidence="2" id="KW-1185">Reference proteome</keyword>
<protein>
    <submittedName>
        <fullName evidence="1">Uncharacterized protein</fullName>
    </submittedName>
</protein>
<dbReference type="Proteomes" id="UP000637578">
    <property type="component" value="Unassembled WGS sequence"/>
</dbReference>
<proteinExistence type="predicted"/>
<dbReference type="AlphaFoldDB" id="A0A8J3CG46"/>
<sequence length="94" mass="10716">MSLADRLREPTKRPRSQCTFGLLLGRLEGADRKALDTALADERYTSRNIAEALQAEGYDMRAATVRRHRRGECSCEHQNKEHYQSRMKASPSHG</sequence>
<organism evidence="1 2">
    <name type="scientific">Longimycelium tulufanense</name>
    <dbReference type="NCBI Taxonomy" id="907463"/>
    <lineage>
        <taxon>Bacteria</taxon>
        <taxon>Bacillati</taxon>
        <taxon>Actinomycetota</taxon>
        <taxon>Actinomycetes</taxon>
        <taxon>Pseudonocardiales</taxon>
        <taxon>Pseudonocardiaceae</taxon>
        <taxon>Longimycelium</taxon>
    </lineage>
</organism>